<organism evidence="5">
    <name type="scientific">uncultured Pseudonocardia sp</name>
    <dbReference type="NCBI Taxonomy" id="211455"/>
    <lineage>
        <taxon>Bacteria</taxon>
        <taxon>Bacillati</taxon>
        <taxon>Actinomycetota</taxon>
        <taxon>Actinomycetes</taxon>
        <taxon>Pseudonocardiales</taxon>
        <taxon>Pseudonocardiaceae</taxon>
        <taxon>Pseudonocardia</taxon>
        <taxon>environmental samples</taxon>
    </lineage>
</organism>
<feature type="active site" description="Proton donor/acceptor" evidence="2">
    <location>
        <position position="184"/>
    </location>
</feature>
<evidence type="ECO:0000256" key="3">
    <source>
        <dbReference type="PIRSR" id="PIRSR605511-2"/>
    </source>
</evidence>
<sequence length="272" mass="28880">MDAEQVTDAVAEHGEGPVWDARTGELASVDLMRGDLLLLDRRGRLRRRHVSDVLAALRPRASGGWVAGIERGFALLDDTGTRPLGDLWDDPDVRMNDGGCSPDGAFWCGSMAPEGRAALHRLDVDGTVTTAITGVTVSNGLAWTPDGERAYYVDSPTGRIDELRTHGPDVVERRPFAEVDGTPDGLTLDTEGGVWVALYGGSAVHRYDPSGALDAVVEVPASHPTACTFGGPDLDELWITTSARETGADGRSGALYRCTPGVRGREPLAYGG</sequence>
<dbReference type="PANTHER" id="PTHR10907:SF47">
    <property type="entry name" value="REGUCALCIN"/>
    <property type="match status" value="1"/>
</dbReference>
<evidence type="ECO:0000259" key="4">
    <source>
        <dbReference type="Pfam" id="PF08450"/>
    </source>
</evidence>
<dbReference type="AlphaFoldDB" id="A0A6J4Q898"/>
<dbReference type="Pfam" id="PF08450">
    <property type="entry name" value="SGL"/>
    <property type="match status" value="1"/>
</dbReference>
<dbReference type="GO" id="GO:0005509">
    <property type="term" value="F:calcium ion binding"/>
    <property type="evidence" value="ECO:0007669"/>
    <property type="project" value="TreeGrafter"/>
</dbReference>
<feature type="binding site" evidence="3">
    <location>
        <position position="15"/>
    </location>
    <ligand>
        <name>a divalent metal cation</name>
        <dbReference type="ChEBI" id="CHEBI:60240"/>
    </ligand>
</feature>
<accession>A0A6J4Q898</accession>
<feature type="domain" description="SMP-30/Gluconolactonase/LRE-like region" evidence="4">
    <location>
        <begin position="14"/>
        <end position="242"/>
    </location>
</feature>
<dbReference type="GO" id="GO:0004341">
    <property type="term" value="F:gluconolactonase activity"/>
    <property type="evidence" value="ECO:0007669"/>
    <property type="project" value="TreeGrafter"/>
</dbReference>
<dbReference type="InterPro" id="IPR011042">
    <property type="entry name" value="6-blade_b-propeller_TolB-like"/>
</dbReference>
<dbReference type="InterPro" id="IPR013658">
    <property type="entry name" value="SGL"/>
</dbReference>
<gene>
    <name evidence="5" type="ORF">AVDCRST_MAG66-3317</name>
</gene>
<evidence type="ECO:0000256" key="2">
    <source>
        <dbReference type="PIRSR" id="PIRSR605511-1"/>
    </source>
</evidence>
<dbReference type="PANTHER" id="PTHR10907">
    <property type="entry name" value="REGUCALCIN"/>
    <property type="match status" value="1"/>
</dbReference>
<name>A0A6J4Q898_9PSEU</name>
<feature type="binding site" evidence="3">
    <location>
        <position position="184"/>
    </location>
    <ligand>
        <name>a divalent metal cation</name>
        <dbReference type="ChEBI" id="CHEBI:60240"/>
    </ligand>
</feature>
<protein>
    <submittedName>
        <fullName evidence="5">Gluconolactonase family protein</fullName>
    </submittedName>
</protein>
<comment type="similarity">
    <text evidence="1">Belongs to the SMP-30/CGR1 family.</text>
</comment>
<dbReference type="InterPro" id="IPR005511">
    <property type="entry name" value="SMP-30"/>
</dbReference>
<keyword evidence="3" id="KW-0479">Metal-binding</keyword>
<dbReference type="GO" id="GO:0019853">
    <property type="term" value="P:L-ascorbic acid biosynthetic process"/>
    <property type="evidence" value="ECO:0007669"/>
    <property type="project" value="TreeGrafter"/>
</dbReference>
<reference evidence="5" key="1">
    <citation type="submission" date="2020-02" db="EMBL/GenBank/DDBJ databases">
        <authorList>
            <person name="Meier V. D."/>
        </authorList>
    </citation>
    <scope>NUCLEOTIDE SEQUENCE</scope>
    <source>
        <strain evidence="5">AVDCRST_MAG66</strain>
    </source>
</reference>
<dbReference type="SUPFAM" id="SSF63829">
    <property type="entry name" value="Calcium-dependent phosphotriesterase"/>
    <property type="match status" value="1"/>
</dbReference>
<feature type="binding site" evidence="3">
    <location>
        <position position="94"/>
    </location>
    <ligand>
        <name>substrate</name>
    </ligand>
</feature>
<comment type="cofactor">
    <cofactor evidence="3">
        <name>Zn(2+)</name>
        <dbReference type="ChEBI" id="CHEBI:29105"/>
    </cofactor>
    <text evidence="3">Binds 1 divalent metal cation per subunit.</text>
</comment>
<keyword evidence="3" id="KW-0862">Zinc</keyword>
<evidence type="ECO:0000256" key="1">
    <source>
        <dbReference type="ARBA" id="ARBA00008853"/>
    </source>
</evidence>
<evidence type="ECO:0000313" key="5">
    <source>
        <dbReference type="EMBL" id="CAA9431049.1"/>
    </source>
</evidence>
<proteinExistence type="inferred from homology"/>
<dbReference type="PRINTS" id="PR01790">
    <property type="entry name" value="SMP30FAMILY"/>
</dbReference>
<dbReference type="EMBL" id="CADCUS010000479">
    <property type="protein sequence ID" value="CAA9431049.1"/>
    <property type="molecule type" value="Genomic_DNA"/>
</dbReference>
<feature type="binding site" evidence="3">
    <location>
        <position position="139"/>
    </location>
    <ligand>
        <name>a divalent metal cation</name>
        <dbReference type="ChEBI" id="CHEBI:60240"/>
    </ligand>
</feature>
<feature type="binding site" evidence="3">
    <location>
        <position position="114"/>
    </location>
    <ligand>
        <name>substrate</name>
    </ligand>
</feature>
<dbReference type="Gene3D" id="2.120.10.30">
    <property type="entry name" value="TolB, C-terminal domain"/>
    <property type="match status" value="1"/>
</dbReference>
<feature type="binding site" evidence="3">
    <location>
        <position position="96"/>
    </location>
    <ligand>
        <name>substrate</name>
    </ligand>
</feature>